<dbReference type="SUPFAM" id="SSF52080">
    <property type="entry name" value="Ribosomal proteins L15p and L18e"/>
    <property type="match status" value="1"/>
</dbReference>
<comment type="similarity">
    <text evidence="1 4">Belongs to the eukaryotic ribosomal protein eL18 family.</text>
</comment>
<organism evidence="6 7">
    <name type="scientific">Geoglobus acetivorans</name>
    <dbReference type="NCBI Taxonomy" id="565033"/>
    <lineage>
        <taxon>Archaea</taxon>
        <taxon>Methanobacteriati</taxon>
        <taxon>Methanobacteriota</taxon>
        <taxon>Archaeoglobi</taxon>
        <taxon>Archaeoglobales</taxon>
        <taxon>Archaeoglobaceae</taxon>
        <taxon>Geoglobus</taxon>
    </lineage>
</organism>
<dbReference type="RefSeq" id="WP_193806065.1">
    <property type="nucleotide sequence ID" value="NZ_CP087714.1"/>
</dbReference>
<evidence type="ECO:0000259" key="5">
    <source>
        <dbReference type="Pfam" id="PF00828"/>
    </source>
</evidence>
<dbReference type="PANTHER" id="PTHR10934:SF2">
    <property type="entry name" value="LARGE RIBOSOMAL SUBUNIT PROTEIN EL18"/>
    <property type="match status" value="1"/>
</dbReference>
<dbReference type="InterPro" id="IPR022947">
    <property type="entry name" value="Ribosomal_eL18_arc"/>
</dbReference>
<keyword evidence="2 4" id="KW-0689">Ribosomal protein</keyword>
<dbReference type="EMBL" id="CP087714">
    <property type="protein sequence ID" value="XAT64327.1"/>
    <property type="molecule type" value="Genomic_DNA"/>
</dbReference>
<dbReference type="InterPro" id="IPR000039">
    <property type="entry name" value="Ribosomal_eL18"/>
</dbReference>
<keyword evidence="3 4" id="KW-0687">Ribonucleoprotein</keyword>
<reference evidence="6 7" key="1">
    <citation type="submission" date="2021-11" db="EMBL/GenBank/DDBJ databases">
        <title>Whole genome of Geoglobus acetivorans.</title>
        <authorList>
            <person name="Liu D."/>
        </authorList>
    </citation>
    <scope>NUCLEOTIDE SEQUENCE [LARGE SCALE GENOMIC DNA]</scope>
    <source>
        <strain evidence="6 7">SBH6</strain>
    </source>
</reference>
<dbReference type="PROSITE" id="PS00475">
    <property type="entry name" value="RIBOSOMAL_L15"/>
    <property type="match status" value="1"/>
</dbReference>
<dbReference type="Proteomes" id="UP001492541">
    <property type="component" value="Chromosome"/>
</dbReference>
<protein>
    <recommendedName>
        <fullName evidence="4">Large ribosomal subunit protein eL18</fullName>
    </recommendedName>
</protein>
<evidence type="ECO:0000313" key="7">
    <source>
        <dbReference type="Proteomes" id="UP001492541"/>
    </source>
</evidence>
<evidence type="ECO:0000313" key="6">
    <source>
        <dbReference type="EMBL" id="XAT64327.1"/>
    </source>
</evidence>
<name>A0ABZ3H426_GEOAI</name>
<dbReference type="InterPro" id="IPR001196">
    <property type="entry name" value="Ribosomal_uL15_CS"/>
</dbReference>
<dbReference type="GO" id="GO:0005840">
    <property type="term" value="C:ribosome"/>
    <property type="evidence" value="ECO:0007669"/>
    <property type="project" value="UniProtKB-KW"/>
</dbReference>
<sequence>MSRIRRLQRRKSNPNLVRLIDDLLSASAEKEAKVWKEIAGRLAKPLRNYAEVNVGKLERYVKDGEMAVVPGKVLGGGEISRPVTVAAFRFSDSARAKIEAAGGKCLSIQDALRENPEGKNVRIIV</sequence>
<evidence type="ECO:0000256" key="1">
    <source>
        <dbReference type="ARBA" id="ARBA00006815"/>
    </source>
</evidence>
<dbReference type="Pfam" id="PF00828">
    <property type="entry name" value="Ribosomal_L27A"/>
    <property type="match status" value="1"/>
</dbReference>
<keyword evidence="7" id="KW-1185">Reference proteome</keyword>
<dbReference type="HAMAP" id="MF_00329">
    <property type="entry name" value="Ribosomal_eL18"/>
    <property type="match status" value="1"/>
</dbReference>
<gene>
    <name evidence="4" type="primary">rpl18e</name>
    <name evidence="6" type="ORF">LPQ35_02875</name>
</gene>
<evidence type="ECO:0000256" key="4">
    <source>
        <dbReference type="HAMAP-Rule" id="MF_00329"/>
    </source>
</evidence>
<proteinExistence type="inferred from homology"/>
<dbReference type="PANTHER" id="PTHR10934">
    <property type="entry name" value="60S RIBOSOMAL PROTEIN L18"/>
    <property type="match status" value="1"/>
</dbReference>
<evidence type="ECO:0000256" key="2">
    <source>
        <dbReference type="ARBA" id="ARBA00022980"/>
    </source>
</evidence>
<dbReference type="Gene3D" id="3.100.10.10">
    <property type="match status" value="1"/>
</dbReference>
<evidence type="ECO:0000256" key="3">
    <source>
        <dbReference type="ARBA" id="ARBA00023274"/>
    </source>
</evidence>
<accession>A0ABZ3H426</accession>
<dbReference type="GeneID" id="90448594"/>
<dbReference type="InterPro" id="IPR021131">
    <property type="entry name" value="Ribosomal_uL15/eL18"/>
</dbReference>
<feature type="domain" description="Large ribosomal subunit protein uL15/eL18" evidence="5">
    <location>
        <begin position="52"/>
        <end position="105"/>
    </location>
</feature>
<dbReference type="NCBIfam" id="NF003079">
    <property type="entry name" value="PRK04005.1"/>
    <property type="match status" value="1"/>
</dbReference>
<dbReference type="InterPro" id="IPR036227">
    <property type="entry name" value="Ribosomal_uL15/eL18_sf"/>
</dbReference>